<dbReference type="InterPro" id="IPR047124">
    <property type="entry name" value="HI_0220.2"/>
</dbReference>
<dbReference type="CDD" id="cd10033">
    <property type="entry name" value="UDG_like"/>
    <property type="match status" value="1"/>
</dbReference>
<dbReference type="Pfam" id="PF03167">
    <property type="entry name" value="UDG"/>
    <property type="match status" value="1"/>
</dbReference>
<organism evidence="2 3">
    <name type="scientific">Gryllotalpicola daejeonensis</name>
    <dbReference type="NCBI Taxonomy" id="993087"/>
    <lineage>
        <taxon>Bacteria</taxon>
        <taxon>Bacillati</taxon>
        <taxon>Actinomycetota</taxon>
        <taxon>Actinomycetes</taxon>
        <taxon>Micrococcales</taxon>
        <taxon>Microbacteriaceae</taxon>
        <taxon>Gryllotalpicola</taxon>
    </lineage>
</organism>
<protein>
    <submittedName>
        <fullName evidence="2">Uracil-DNA glycosylase family protein</fullName>
    </submittedName>
</protein>
<feature type="domain" description="Uracil-DNA glycosylase-like" evidence="1">
    <location>
        <begin position="27"/>
        <end position="186"/>
    </location>
</feature>
<dbReference type="SMART" id="SM00987">
    <property type="entry name" value="UreE_C"/>
    <property type="match status" value="1"/>
</dbReference>
<sequence length="194" mass="21515">MTLDELRAALKADPENAEMTALGWEPLYTAGPRARVVVVGQAPGRKAQESGVPWRDASGAKLCEWLGVSDELFHDPEAFAIVPMDFYYPGKGAKGSGDLPPRPGFAAKWHPLILGDLPDVRLTILIGAYAQKFYLGARRGKTLTETVRAWRTYLPEYFPLVHPSPLNFRWQARNPWFGDELLPELRAAVSEALA</sequence>
<accession>A0ABP7ZL57</accession>
<keyword evidence="3" id="KW-1185">Reference proteome</keyword>
<proteinExistence type="predicted"/>
<comment type="caution">
    <text evidence="2">The sequence shown here is derived from an EMBL/GenBank/DDBJ whole genome shotgun (WGS) entry which is preliminary data.</text>
</comment>
<name>A0ABP7ZL57_9MICO</name>
<evidence type="ECO:0000259" key="1">
    <source>
        <dbReference type="SMART" id="SM00986"/>
    </source>
</evidence>
<dbReference type="PANTHER" id="PTHR42160">
    <property type="entry name" value="URACIL-DNA GLYCOSYLASE SUPERFAMILY PROTEIN"/>
    <property type="match status" value="1"/>
</dbReference>
<dbReference type="SMART" id="SM00986">
    <property type="entry name" value="UDG"/>
    <property type="match status" value="1"/>
</dbReference>
<gene>
    <name evidence="2" type="ORF">GCM10022286_21760</name>
</gene>
<evidence type="ECO:0000313" key="3">
    <source>
        <dbReference type="Proteomes" id="UP001415169"/>
    </source>
</evidence>
<dbReference type="PANTHER" id="PTHR42160:SF1">
    <property type="entry name" value="URACIL-DNA GLYCOSYLASE SUPERFAMILY PROTEIN"/>
    <property type="match status" value="1"/>
</dbReference>
<reference evidence="2" key="2">
    <citation type="submission" date="2023-12" db="EMBL/GenBank/DDBJ databases">
        <authorList>
            <person name="Sun Q."/>
            <person name="Inoue M."/>
        </authorList>
    </citation>
    <scope>NUCLEOTIDE SEQUENCE</scope>
    <source>
        <strain evidence="2">JCM 17590</strain>
    </source>
</reference>
<dbReference type="InterPro" id="IPR005122">
    <property type="entry name" value="Uracil-DNA_glycosylase-like"/>
</dbReference>
<evidence type="ECO:0000313" key="2">
    <source>
        <dbReference type="EMBL" id="GAA4162625.1"/>
    </source>
</evidence>
<reference evidence="2" key="1">
    <citation type="journal article" date="2014" name="Int. J. Syst. Evol. Microbiol.">
        <title>Complete genome of a new Firmicutes species belonging to the dominant human colonic microbiota ('Ruminococcus bicirculans') reveals two chromosomes and a selective capacity to utilize plant glucans.</title>
        <authorList>
            <consortium name="NISC Comparative Sequencing Program"/>
            <person name="Wegmann U."/>
            <person name="Louis P."/>
            <person name="Goesmann A."/>
            <person name="Henrissat B."/>
            <person name="Duncan S.H."/>
            <person name="Flint H.J."/>
        </authorList>
    </citation>
    <scope>NUCLEOTIDE SEQUENCE</scope>
    <source>
        <strain evidence="2">JCM 17590</strain>
    </source>
</reference>
<dbReference type="EMBL" id="BAABBV010000001">
    <property type="protein sequence ID" value="GAA4162625.1"/>
    <property type="molecule type" value="Genomic_DNA"/>
</dbReference>
<dbReference type="RefSeq" id="WP_344791804.1">
    <property type="nucleotide sequence ID" value="NZ_BAABBV010000001.1"/>
</dbReference>
<dbReference type="SUPFAM" id="SSF52141">
    <property type="entry name" value="Uracil-DNA glycosylase-like"/>
    <property type="match status" value="1"/>
</dbReference>
<dbReference type="InterPro" id="IPR036895">
    <property type="entry name" value="Uracil-DNA_glycosylase-like_sf"/>
</dbReference>
<dbReference type="Proteomes" id="UP001415169">
    <property type="component" value="Unassembled WGS sequence"/>
</dbReference>
<dbReference type="Gene3D" id="3.40.470.10">
    <property type="entry name" value="Uracil-DNA glycosylase-like domain"/>
    <property type="match status" value="1"/>
</dbReference>